<protein>
    <recommendedName>
        <fullName evidence="2">SAP domain-containing protein</fullName>
    </recommendedName>
</protein>
<keyword evidence="4" id="KW-1185">Reference proteome</keyword>
<dbReference type="PROSITE" id="PS50800">
    <property type="entry name" value="SAP"/>
    <property type="match status" value="1"/>
</dbReference>
<dbReference type="Pfam" id="PF02037">
    <property type="entry name" value="SAP"/>
    <property type="match status" value="1"/>
</dbReference>
<feature type="compositionally biased region" description="Polar residues" evidence="1">
    <location>
        <begin position="461"/>
        <end position="477"/>
    </location>
</feature>
<accession>A0ABP0XD23</accession>
<dbReference type="PANTHER" id="PTHR35323">
    <property type="entry name" value="SAP DOMAIN-CONTAINING PROTEIN"/>
    <property type="match status" value="1"/>
</dbReference>
<dbReference type="InterPro" id="IPR003034">
    <property type="entry name" value="SAP_dom"/>
</dbReference>
<name>A0ABP0XD23_9BRYO</name>
<gene>
    <name evidence="3" type="ORF">CSSPJE1EN1_LOCUS21161</name>
</gene>
<proteinExistence type="predicted"/>
<feature type="region of interest" description="Disordered" evidence="1">
    <location>
        <begin position="458"/>
        <end position="481"/>
    </location>
</feature>
<feature type="compositionally biased region" description="Basic and acidic residues" evidence="1">
    <location>
        <begin position="405"/>
        <end position="418"/>
    </location>
</feature>
<evidence type="ECO:0000259" key="2">
    <source>
        <dbReference type="PROSITE" id="PS50800"/>
    </source>
</evidence>
<evidence type="ECO:0000313" key="4">
    <source>
        <dbReference type="Proteomes" id="UP001497444"/>
    </source>
</evidence>
<evidence type="ECO:0000313" key="3">
    <source>
        <dbReference type="EMBL" id="CAK9275683.1"/>
    </source>
</evidence>
<evidence type="ECO:0000256" key="1">
    <source>
        <dbReference type="SAM" id="MobiDB-lite"/>
    </source>
</evidence>
<dbReference type="PANTHER" id="PTHR35323:SF2">
    <property type="entry name" value="SAP DOMAIN-CONTAINING PROTEIN"/>
    <property type="match status" value="1"/>
</dbReference>
<dbReference type="SMART" id="SM00513">
    <property type="entry name" value="SAP"/>
    <property type="match status" value="1"/>
</dbReference>
<dbReference type="SUPFAM" id="SSF68906">
    <property type="entry name" value="SAP domain"/>
    <property type="match status" value="1"/>
</dbReference>
<dbReference type="InterPro" id="IPR056116">
    <property type="entry name" value="DUF7699"/>
</dbReference>
<organism evidence="3 4">
    <name type="scientific">Sphagnum jensenii</name>
    <dbReference type="NCBI Taxonomy" id="128206"/>
    <lineage>
        <taxon>Eukaryota</taxon>
        <taxon>Viridiplantae</taxon>
        <taxon>Streptophyta</taxon>
        <taxon>Embryophyta</taxon>
        <taxon>Bryophyta</taxon>
        <taxon>Sphagnophytina</taxon>
        <taxon>Sphagnopsida</taxon>
        <taxon>Sphagnales</taxon>
        <taxon>Sphagnaceae</taxon>
        <taxon>Sphagnum</taxon>
    </lineage>
</organism>
<reference evidence="3" key="1">
    <citation type="submission" date="2024-02" db="EMBL/GenBank/DDBJ databases">
        <authorList>
            <consortium name="ELIXIR-Norway"/>
            <consortium name="Elixir Norway"/>
        </authorList>
    </citation>
    <scope>NUCLEOTIDE SEQUENCE</scope>
</reference>
<dbReference type="Proteomes" id="UP001497444">
    <property type="component" value="Chromosome 7"/>
</dbReference>
<dbReference type="Pfam" id="PF24766">
    <property type="entry name" value="DUF7699"/>
    <property type="match status" value="1"/>
</dbReference>
<dbReference type="Gene3D" id="1.10.720.30">
    <property type="entry name" value="SAP domain"/>
    <property type="match status" value="1"/>
</dbReference>
<dbReference type="EMBL" id="OZ020102">
    <property type="protein sequence ID" value="CAK9275683.1"/>
    <property type="molecule type" value="Genomic_DNA"/>
</dbReference>
<feature type="region of interest" description="Disordered" evidence="1">
    <location>
        <begin position="398"/>
        <end position="424"/>
    </location>
</feature>
<sequence>MKNKLQCKTVLKHAGDEALKGEVIKELIKTCFYSTLYKSHDPQTFIQVHLMDEPREGKRRGTKRLRRREESDDANCELWNVCIPDAVDGRRKREWGFGGKGFHNEPAATATRRPQAEMQELLLPILPSNADQANGKKKQQEVFSSGIDINPLESLSSQEEEMEAMSQELLTIDLSSCSDSDDYGSDDYGITKKTQGNHAEMQSLDAENTVLFRNVLDVIEEGGDLKKLKVDDLKTYLRYYGLRMIGNKATLIERIQEHLVVKDGGGEAKYRRSMFSLNCTGDVVQGDVVLFEQKVYHSYDFVSRSAAGPPLGKRMVAGRVVSDSYGAKKQQHTFTIEVLWSTGVQPLPAMYPLLIKGRNLYRLCTYRQPWLNEEDRQSALVEKHGRGVAARNIQAAAKAQHSHVRSKDTAPQEAEHMRVTRGQVQRSFTRTPENTVAGLHSNAGHHIAEKRHCYVPEVAPPSTSSSWSHNPPKSPISTLRGHSAQVTNSFGTNIQHYNHQHEPQVQRHHQDLPEGFFMDLVTQQFPPRSRHPSLQQVRSQKLLERPSQLQSVIPHRAFLCTTLGCKNAGAKACIQKSCYMCCRKSGLACSRHQI</sequence>
<dbReference type="InterPro" id="IPR036361">
    <property type="entry name" value="SAP_dom_sf"/>
</dbReference>
<feature type="domain" description="SAP" evidence="2">
    <location>
        <begin position="225"/>
        <end position="259"/>
    </location>
</feature>